<feature type="transmembrane region" description="Helical" evidence="4">
    <location>
        <begin position="93"/>
        <end position="115"/>
    </location>
</feature>
<evidence type="ECO:0000259" key="5">
    <source>
        <dbReference type="Pfam" id="PF05649"/>
    </source>
</evidence>
<dbReference type="VEuPathDB" id="VectorBase:LLONM1_008536"/>
<feature type="compositionally biased region" description="Basic and acidic residues" evidence="3">
    <location>
        <begin position="1"/>
        <end position="24"/>
    </location>
</feature>
<dbReference type="InterPro" id="IPR008753">
    <property type="entry name" value="Peptidase_M13_N"/>
</dbReference>
<keyword evidence="4" id="KW-1133">Transmembrane helix</keyword>
<sequence>MTGESASRRTSKEDSVEGGTKGDDGPAQVAPAKKFPAKLMQSKSDENEIQVLERLDHGGNEGVQENKQAASAVGWVCCAPCIWLRTSTTVHKIALTAATLLVTSLLVVSPILFLISTAPSQAPRDCLTHKLEDCFATQQPPPECTTEDCRVAAMTIYARMNAKLDPCRDFKSYSCSPIINNSMSVVKSSQEGVDLQMQGLLESNTSSGVFHKLGRLYESCLRQSLNATSIRLLLEGLGGYLPSGSLGPSSIGPLISKIAALGPTPLIGIYFDLSYGRKPQIMLIIDGPTTTQYDGWDQKAPPYKIRNDVPELLDDLMNVFLPSSLSKEQRQSEKDLIRNFVSELNRNTIRWMGPKAPPYKIRNDVPELLDDLMNVFLPSSLSKEQRQSEKDLIRNFVSELNRLRQHHLDRDFSNSYVVYNVTTLSATYSYLKWNDVIPQNWSGPIVVRSLAYFNRLHTLLSPLKHQTRVIHNALLLLFALGALPPTHPSPVACTKATMWALPQASSALYMAHHSIETVRKSINRVEILFETLKAHLKRAPSLRGAALVKLSSLKIQANPWPLWYNQTKIGEMLDMVDITADNWFENILKLYKLQQQQFPNDNMTMDSHVAWAYPILAQSFYDTLSHSIVVPLSVVLVPYFKPKLPPYMHYSSVGVQIAKEILRSITRAFEDKALKCVPGSVNVFSNSSRMDILIHSGGMQIAYHSLLSLTGPIKGMERLGGLNLTPTQIFYLVSAQELCADSLYAGIDTDSDDFTDILGWLIAQGGSANDVFHCPHGSVINTKKTCNIL</sequence>
<evidence type="ECO:0000313" key="6">
    <source>
        <dbReference type="EnsemblMetazoa" id="LLOJ009991-PA"/>
    </source>
</evidence>
<dbReference type="Gene3D" id="1.10.1380.10">
    <property type="entry name" value="Neutral endopeptidase , domain2"/>
    <property type="match status" value="1"/>
</dbReference>
<comment type="similarity">
    <text evidence="2">Belongs to the peptidase M13 family.</text>
</comment>
<keyword evidence="4" id="KW-0812">Transmembrane</keyword>
<dbReference type="VEuPathDB" id="VectorBase:LLOJ009991"/>
<dbReference type="PANTHER" id="PTHR11733">
    <property type="entry name" value="ZINC METALLOPROTEASE FAMILY M13 NEPRILYSIN-RELATED"/>
    <property type="match status" value="1"/>
</dbReference>
<dbReference type="Proteomes" id="UP000092461">
    <property type="component" value="Unassembled WGS sequence"/>
</dbReference>
<protein>
    <recommendedName>
        <fullName evidence="5">Peptidase M13 N-terminal domain-containing protein</fullName>
    </recommendedName>
</protein>
<proteinExistence type="inferred from homology"/>
<evidence type="ECO:0000256" key="1">
    <source>
        <dbReference type="ARBA" id="ARBA00004401"/>
    </source>
</evidence>
<accession>A0A1B0CXZ3</accession>
<name>A0A1B0CXZ3_LUTLO</name>
<dbReference type="EMBL" id="AJWK01035126">
    <property type="status" value="NOT_ANNOTATED_CDS"/>
    <property type="molecule type" value="Genomic_DNA"/>
</dbReference>
<evidence type="ECO:0000256" key="4">
    <source>
        <dbReference type="SAM" id="Phobius"/>
    </source>
</evidence>
<comment type="subcellular location">
    <subcellularLocation>
        <location evidence="1">Cell membrane</location>
        <topology evidence="1">Single-pass type II membrane protein</topology>
    </subcellularLocation>
</comment>
<dbReference type="InterPro" id="IPR000718">
    <property type="entry name" value="Peptidase_M13"/>
</dbReference>
<evidence type="ECO:0000313" key="7">
    <source>
        <dbReference type="Proteomes" id="UP000092461"/>
    </source>
</evidence>
<dbReference type="AlphaFoldDB" id="A0A1B0CXZ3"/>
<keyword evidence="7" id="KW-1185">Reference proteome</keyword>
<organism evidence="6 7">
    <name type="scientific">Lutzomyia longipalpis</name>
    <name type="common">Sand fly</name>
    <dbReference type="NCBI Taxonomy" id="7200"/>
    <lineage>
        <taxon>Eukaryota</taxon>
        <taxon>Metazoa</taxon>
        <taxon>Ecdysozoa</taxon>
        <taxon>Arthropoda</taxon>
        <taxon>Hexapoda</taxon>
        <taxon>Insecta</taxon>
        <taxon>Pterygota</taxon>
        <taxon>Neoptera</taxon>
        <taxon>Endopterygota</taxon>
        <taxon>Diptera</taxon>
        <taxon>Nematocera</taxon>
        <taxon>Psychodoidea</taxon>
        <taxon>Psychodidae</taxon>
        <taxon>Lutzomyia</taxon>
        <taxon>Lutzomyia</taxon>
    </lineage>
</organism>
<keyword evidence="4" id="KW-0472">Membrane</keyword>
<reference evidence="6" key="1">
    <citation type="submission" date="2020-05" db="UniProtKB">
        <authorList>
            <consortium name="EnsemblMetazoa"/>
        </authorList>
    </citation>
    <scope>IDENTIFICATION</scope>
    <source>
        <strain evidence="6">Jacobina</strain>
    </source>
</reference>
<dbReference type="InterPro" id="IPR042089">
    <property type="entry name" value="Peptidase_M13_dom_2"/>
</dbReference>
<dbReference type="EnsemblMetazoa" id="LLOJ009991-RA">
    <property type="protein sequence ID" value="LLOJ009991-PA"/>
    <property type="gene ID" value="LLOJ009991"/>
</dbReference>
<dbReference type="SUPFAM" id="SSF55486">
    <property type="entry name" value="Metalloproteases ('zincins'), catalytic domain"/>
    <property type="match status" value="2"/>
</dbReference>
<evidence type="ECO:0000256" key="2">
    <source>
        <dbReference type="ARBA" id="ARBA00007357"/>
    </source>
</evidence>
<dbReference type="GO" id="GO:0005886">
    <property type="term" value="C:plasma membrane"/>
    <property type="evidence" value="ECO:0007669"/>
    <property type="project" value="UniProtKB-SubCell"/>
</dbReference>
<dbReference type="GO" id="GO:0006508">
    <property type="term" value="P:proteolysis"/>
    <property type="evidence" value="ECO:0007669"/>
    <property type="project" value="InterPro"/>
</dbReference>
<evidence type="ECO:0000256" key="3">
    <source>
        <dbReference type="SAM" id="MobiDB-lite"/>
    </source>
</evidence>
<dbReference type="Pfam" id="PF05649">
    <property type="entry name" value="Peptidase_M13_N"/>
    <property type="match status" value="1"/>
</dbReference>
<feature type="domain" description="Peptidase M13 N-terminal" evidence="5">
    <location>
        <begin position="166"/>
        <end position="480"/>
    </location>
</feature>
<dbReference type="GO" id="GO:0004222">
    <property type="term" value="F:metalloendopeptidase activity"/>
    <property type="evidence" value="ECO:0007669"/>
    <property type="project" value="InterPro"/>
</dbReference>
<dbReference type="EMBL" id="AJWK01035125">
    <property type="status" value="NOT_ANNOTATED_CDS"/>
    <property type="molecule type" value="Genomic_DNA"/>
</dbReference>
<dbReference type="EMBL" id="AJWK01035124">
    <property type="status" value="NOT_ANNOTATED_CDS"/>
    <property type="molecule type" value="Genomic_DNA"/>
</dbReference>
<dbReference type="Gene3D" id="3.40.390.10">
    <property type="entry name" value="Collagenase (Catalytic Domain)"/>
    <property type="match status" value="2"/>
</dbReference>
<dbReference type="InterPro" id="IPR024079">
    <property type="entry name" value="MetalloPept_cat_dom_sf"/>
</dbReference>
<dbReference type="PROSITE" id="PS51885">
    <property type="entry name" value="NEPRILYSIN"/>
    <property type="match status" value="1"/>
</dbReference>
<dbReference type="PANTHER" id="PTHR11733:SF209">
    <property type="entry name" value="FI20018P1"/>
    <property type="match status" value="1"/>
</dbReference>
<feature type="region of interest" description="Disordered" evidence="3">
    <location>
        <begin position="1"/>
        <end position="41"/>
    </location>
</feature>